<feature type="transmembrane region" description="Helical" evidence="1">
    <location>
        <begin position="30"/>
        <end position="51"/>
    </location>
</feature>
<dbReference type="PANTHER" id="PTHR42709">
    <property type="entry name" value="ALKALINE PHOSPHATASE LIKE PROTEIN"/>
    <property type="match status" value="1"/>
</dbReference>
<gene>
    <name evidence="3" type="ORF">ENS31_14205</name>
</gene>
<reference evidence="3" key="1">
    <citation type="journal article" date="2020" name="mSystems">
        <title>Genome- and Community-Level Interaction Insights into Carbon Utilization and Element Cycling Functions of Hydrothermarchaeota in Hydrothermal Sediment.</title>
        <authorList>
            <person name="Zhou Z."/>
            <person name="Liu Y."/>
            <person name="Xu W."/>
            <person name="Pan J."/>
            <person name="Luo Z.H."/>
            <person name="Li M."/>
        </authorList>
    </citation>
    <scope>NUCLEOTIDE SEQUENCE [LARGE SCALE GENOMIC DNA]</scope>
    <source>
        <strain evidence="3">SpSt-479</strain>
    </source>
</reference>
<evidence type="ECO:0000313" key="3">
    <source>
        <dbReference type="EMBL" id="HFI92668.1"/>
    </source>
</evidence>
<keyword evidence="1" id="KW-0812">Transmembrane</keyword>
<organism evidence="3">
    <name type="scientific">Ignavibacterium album</name>
    <dbReference type="NCBI Taxonomy" id="591197"/>
    <lineage>
        <taxon>Bacteria</taxon>
        <taxon>Pseudomonadati</taxon>
        <taxon>Ignavibacteriota</taxon>
        <taxon>Ignavibacteria</taxon>
        <taxon>Ignavibacteriales</taxon>
        <taxon>Ignavibacteriaceae</taxon>
        <taxon>Ignavibacterium</taxon>
    </lineage>
</organism>
<evidence type="ECO:0000256" key="1">
    <source>
        <dbReference type="SAM" id="Phobius"/>
    </source>
</evidence>
<dbReference type="EMBL" id="DSUJ01000011">
    <property type="protein sequence ID" value="HFI92668.1"/>
    <property type="molecule type" value="Genomic_DNA"/>
</dbReference>
<feature type="domain" description="VTT" evidence="2">
    <location>
        <begin position="10"/>
        <end position="135"/>
    </location>
</feature>
<protein>
    <submittedName>
        <fullName evidence="3">DedA family protein</fullName>
    </submittedName>
</protein>
<feature type="transmembrane region" description="Helical" evidence="1">
    <location>
        <begin position="152"/>
        <end position="173"/>
    </location>
</feature>
<dbReference type="InterPro" id="IPR032816">
    <property type="entry name" value="VTT_dom"/>
</dbReference>
<feature type="transmembrane region" description="Helical" evidence="1">
    <location>
        <begin position="118"/>
        <end position="140"/>
    </location>
</feature>
<keyword evidence="1" id="KW-0472">Membrane</keyword>
<comment type="caution">
    <text evidence="3">The sequence shown here is derived from an EMBL/GenBank/DDBJ whole genome shotgun (WGS) entry which is preliminary data.</text>
</comment>
<dbReference type="GO" id="GO:0005886">
    <property type="term" value="C:plasma membrane"/>
    <property type="evidence" value="ECO:0007669"/>
    <property type="project" value="TreeGrafter"/>
</dbReference>
<evidence type="ECO:0000259" key="2">
    <source>
        <dbReference type="Pfam" id="PF09335"/>
    </source>
</evidence>
<sequence>MALGIVGLPIPDETILTFSGYLISQNNLQLIPTIISAYLGSISGISISFFIGRKFGLNFLHKHGRLFHINGEKIQKTKNWFEGYGEWLFLFGYFIPGVRHLTALIAGSADTRYYKFALFAYTGGFIWSLTFILIGFNVGVEWNNILEKIHRHTLLIIGIIAALIILIFVVKGVSQKIFRNKRGL</sequence>
<name>A0A7V2ZMD3_9BACT</name>
<dbReference type="PANTHER" id="PTHR42709:SF9">
    <property type="entry name" value="ALKALINE PHOSPHATASE LIKE PROTEIN"/>
    <property type="match status" value="1"/>
</dbReference>
<dbReference type="Pfam" id="PF09335">
    <property type="entry name" value="VTT_dom"/>
    <property type="match status" value="1"/>
</dbReference>
<dbReference type="InterPro" id="IPR051311">
    <property type="entry name" value="DedA_domain"/>
</dbReference>
<proteinExistence type="predicted"/>
<dbReference type="AlphaFoldDB" id="A0A7V2ZMD3"/>
<keyword evidence="1" id="KW-1133">Transmembrane helix</keyword>
<feature type="transmembrane region" description="Helical" evidence="1">
    <location>
        <begin position="87"/>
        <end position="106"/>
    </location>
</feature>
<accession>A0A7V2ZMD3</accession>